<sequence length="114" mass="13276">MASTRNKNTVGNYCDQQRQLQKQEDWFMTNYKFENPRPAFPCSGINVQHVPSNELSRNPVDIETYLYGISANNFINPLPEVVPDLKTFENISFFETPKLYMPVLPPYLQGQRPF</sequence>
<protein>
    <submittedName>
        <fullName evidence="1">Uncharacterized protein</fullName>
    </submittedName>
</protein>
<dbReference type="AlphaFoldDB" id="A0A6C0B8H3"/>
<accession>A0A6C0B8H3</accession>
<name>A0A6C0B8H3_9ZZZZ</name>
<proteinExistence type="predicted"/>
<organism evidence="1">
    <name type="scientific">viral metagenome</name>
    <dbReference type="NCBI Taxonomy" id="1070528"/>
    <lineage>
        <taxon>unclassified sequences</taxon>
        <taxon>metagenomes</taxon>
        <taxon>organismal metagenomes</taxon>
    </lineage>
</organism>
<dbReference type="EMBL" id="MN739095">
    <property type="protein sequence ID" value="QHS88332.1"/>
    <property type="molecule type" value="Genomic_DNA"/>
</dbReference>
<evidence type="ECO:0000313" key="1">
    <source>
        <dbReference type="EMBL" id="QHS88332.1"/>
    </source>
</evidence>
<reference evidence="1" key="1">
    <citation type="journal article" date="2020" name="Nature">
        <title>Giant virus diversity and host interactions through global metagenomics.</title>
        <authorList>
            <person name="Schulz F."/>
            <person name="Roux S."/>
            <person name="Paez-Espino D."/>
            <person name="Jungbluth S."/>
            <person name="Walsh D.A."/>
            <person name="Denef V.J."/>
            <person name="McMahon K.D."/>
            <person name="Konstantinidis K.T."/>
            <person name="Eloe-Fadrosh E.A."/>
            <person name="Kyrpides N.C."/>
            <person name="Woyke T."/>
        </authorList>
    </citation>
    <scope>NUCLEOTIDE SEQUENCE</scope>
    <source>
        <strain evidence="1">GVMAG-M-3300010158-55</strain>
    </source>
</reference>